<dbReference type="OrthoDB" id="24645at2759"/>
<dbReference type="InterPro" id="IPR027520">
    <property type="entry name" value="Slx1"/>
</dbReference>
<dbReference type="PANTHER" id="PTHR20208">
    <property type="entry name" value="STRUCTURE-SPECIFIC ENDONUCLEASE SUBUNIT SLX1"/>
    <property type="match status" value="1"/>
</dbReference>
<keyword evidence="1 8" id="KW-0540">Nuclease</keyword>
<proteinExistence type="inferred from homology"/>
<keyword evidence="7 8" id="KW-0539">Nucleus</keyword>
<dbReference type="InterPro" id="IPR035901">
    <property type="entry name" value="GIY-YIG_endonuc_sf"/>
</dbReference>
<dbReference type="FunCoup" id="A0A165JQP4">
    <property type="interactions" value="86"/>
</dbReference>
<dbReference type="Gene3D" id="3.30.40.10">
    <property type="entry name" value="Zinc/RING finger domain, C3HC4 (zinc finger)"/>
    <property type="match status" value="1"/>
</dbReference>
<keyword evidence="12" id="KW-1185">Reference proteome</keyword>
<dbReference type="EMBL" id="KV423918">
    <property type="protein sequence ID" value="KZT62149.1"/>
    <property type="molecule type" value="Genomic_DNA"/>
</dbReference>
<keyword evidence="6 8" id="KW-0234">DNA repair</keyword>
<comment type="similarity">
    <text evidence="8">Belongs to the SLX1 family.</text>
</comment>
<dbReference type="CDD" id="cd10455">
    <property type="entry name" value="GIY-YIG_SLX1"/>
    <property type="match status" value="1"/>
</dbReference>
<feature type="region of interest" description="Disordered" evidence="9">
    <location>
        <begin position="372"/>
        <end position="415"/>
    </location>
</feature>
<dbReference type="InterPro" id="IPR048749">
    <property type="entry name" value="SLX1_C"/>
</dbReference>
<dbReference type="InParanoid" id="A0A165JQP4"/>
<comment type="subunit">
    <text evidence="8">Forms a heterodimer with SLX4.</text>
</comment>
<keyword evidence="5 8" id="KW-0233">DNA recombination</keyword>
<comment type="function">
    <text evidence="8">Catalytic subunit of the SLX1-SLX4 structure-specific endonuclease that resolves DNA secondary structures generated during DNA repair and recombination. Has endonuclease activity towards branched DNA substrates, introducing single-strand cuts in duplex DNA close to junctions with ss-DNA.</text>
</comment>
<evidence type="ECO:0000259" key="10">
    <source>
        <dbReference type="PROSITE" id="PS50164"/>
    </source>
</evidence>
<feature type="domain" description="GIY-YIG" evidence="10">
    <location>
        <begin position="30"/>
        <end position="113"/>
    </location>
</feature>
<dbReference type="GO" id="GO:0017108">
    <property type="term" value="F:5'-flap endonuclease activity"/>
    <property type="evidence" value="ECO:0007669"/>
    <property type="project" value="InterPro"/>
</dbReference>
<dbReference type="PROSITE" id="PS50164">
    <property type="entry name" value="GIY_YIG"/>
    <property type="match status" value="1"/>
</dbReference>
<evidence type="ECO:0000256" key="3">
    <source>
        <dbReference type="ARBA" id="ARBA00022763"/>
    </source>
</evidence>
<dbReference type="Pfam" id="PF01541">
    <property type="entry name" value="GIY-YIG"/>
    <property type="match status" value="1"/>
</dbReference>
<evidence type="ECO:0000256" key="4">
    <source>
        <dbReference type="ARBA" id="ARBA00022801"/>
    </source>
</evidence>
<dbReference type="InterPro" id="IPR000305">
    <property type="entry name" value="GIY-YIG_endonuc"/>
</dbReference>
<comment type="caution">
    <text evidence="8">Lacks conserved residue(s) required for the propagation of feature annotation.</text>
</comment>
<evidence type="ECO:0000256" key="6">
    <source>
        <dbReference type="ARBA" id="ARBA00023204"/>
    </source>
</evidence>
<comment type="cofactor">
    <cofactor evidence="8">
        <name>a divalent metal cation</name>
        <dbReference type="ChEBI" id="CHEBI:60240"/>
    </cofactor>
</comment>
<dbReference type="Gene3D" id="3.40.1440.10">
    <property type="entry name" value="GIY-YIG endonuclease"/>
    <property type="match status" value="1"/>
</dbReference>
<dbReference type="Proteomes" id="UP000076842">
    <property type="component" value="Unassembled WGS sequence"/>
</dbReference>
<keyword evidence="3 8" id="KW-0227">DNA damage</keyword>
<dbReference type="SUPFAM" id="SSF82771">
    <property type="entry name" value="GIY-YIG endonuclease"/>
    <property type="match status" value="1"/>
</dbReference>
<protein>
    <recommendedName>
        <fullName evidence="10">GIY-YIG domain-containing protein</fullName>
    </recommendedName>
</protein>
<evidence type="ECO:0000313" key="11">
    <source>
        <dbReference type="EMBL" id="KZT62149.1"/>
    </source>
</evidence>
<dbReference type="STRING" id="1353952.A0A165JQP4"/>
<dbReference type="GO" id="GO:0008821">
    <property type="term" value="F:crossover junction DNA endonuclease activity"/>
    <property type="evidence" value="ECO:0007669"/>
    <property type="project" value="TreeGrafter"/>
</dbReference>
<keyword evidence="2 8" id="KW-0255">Endonuclease</keyword>
<dbReference type="InterPro" id="IPR013083">
    <property type="entry name" value="Znf_RING/FYVE/PHD"/>
</dbReference>
<feature type="region of interest" description="Disordered" evidence="9">
    <location>
        <begin position="334"/>
        <end position="358"/>
    </location>
</feature>
<sequence length="449" mass="49414">MLPSICRWAPRNLKAKPVPIDVPRDHTFPPFYACYVLRSLGTRPRGRKTYIGTTTDPVRRLRQHNGELAQGARKTSLDRPWIMSMLVHGFPSKLHALQFEWALQHPWKSRHLAHHFPTMIGRSRLPRIVSVVRTMICSPTYHAWPLHVTLLDVQAVEAWKAAAAAAGTLPVGCKVNTKKLRVTKAGVQDLSKAGFDVADAGFNEAILAKQGQIETLRETLCSICKEGVNISQPLMTTVCPSDGCTSVSHIDCIRRDFASQAQDEPMLPRSGTCKQCNKAVLWGDIIRSCYHRHRQATASAMALEEDDLELDEEVEEAEDKPETDVLPIKKKGMTRKSISAVPGRKGKTDVKASKRKPRSIAISAKITAKSKATVSRAKVTSAKSSNTKPKSTKPKAVSPSETKTMVELPKRGRPAKTDAVVTVLVGKPGRREAIVSAATGLKPKKRLKA</sequence>
<evidence type="ECO:0000256" key="1">
    <source>
        <dbReference type="ARBA" id="ARBA00022722"/>
    </source>
</evidence>
<dbReference type="HAMAP" id="MF_03100">
    <property type="entry name" value="Endonuc_su_Slx1"/>
    <property type="match status" value="1"/>
</dbReference>
<keyword evidence="4 8" id="KW-0378">Hydrolase</keyword>
<evidence type="ECO:0000256" key="5">
    <source>
        <dbReference type="ARBA" id="ARBA00023172"/>
    </source>
</evidence>
<evidence type="ECO:0000256" key="8">
    <source>
        <dbReference type="HAMAP-Rule" id="MF_03100"/>
    </source>
</evidence>
<dbReference type="GO" id="GO:0000724">
    <property type="term" value="P:double-strand break repair via homologous recombination"/>
    <property type="evidence" value="ECO:0007669"/>
    <property type="project" value="TreeGrafter"/>
</dbReference>
<organism evidence="11 12">
    <name type="scientific">Calocera cornea HHB12733</name>
    <dbReference type="NCBI Taxonomy" id="1353952"/>
    <lineage>
        <taxon>Eukaryota</taxon>
        <taxon>Fungi</taxon>
        <taxon>Dikarya</taxon>
        <taxon>Basidiomycota</taxon>
        <taxon>Agaricomycotina</taxon>
        <taxon>Dacrymycetes</taxon>
        <taxon>Dacrymycetales</taxon>
        <taxon>Dacrymycetaceae</taxon>
        <taxon>Calocera</taxon>
    </lineage>
</organism>
<dbReference type="AlphaFoldDB" id="A0A165JQP4"/>
<dbReference type="PANTHER" id="PTHR20208:SF10">
    <property type="entry name" value="STRUCTURE-SPECIFIC ENDONUCLEASE SUBUNIT SLX1"/>
    <property type="match status" value="1"/>
</dbReference>
<dbReference type="Pfam" id="PF21202">
    <property type="entry name" value="SLX1_C"/>
    <property type="match status" value="1"/>
</dbReference>
<name>A0A165JQP4_9BASI</name>
<dbReference type="CDD" id="cd15489">
    <property type="entry name" value="PHD_SF"/>
    <property type="match status" value="1"/>
</dbReference>
<reference evidence="11 12" key="1">
    <citation type="journal article" date="2016" name="Mol. Biol. Evol.">
        <title>Comparative Genomics of Early-Diverging Mushroom-Forming Fungi Provides Insights into the Origins of Lignocellulose Decay Capabilities.</title>
        <authorList>
            <person name="Nagy L.G."/>
            <person name="Riley R."/>
            <person name="Tritt A."/>
            <person name="Adam C."/>
            <person name="Daum C."/>
            <person name="Floudas D."/>
            <person name="Sun H."/>
            <person name="Yadav J.S."/>
            <person name="Pangilinan J."/>
            <person name="Larsson K.H."/>
            <person name="Matsuura K."/>
            <person name="Barry K."/>
            <person name="Labutti K."/>
            <person name="Kuo R."/>
            <person name="Ohm R.A."/>
            <person name="Bhattacharya S.S."/>
            <person name="Shirouzu T."/>
            <person name="Yoshinaga Y."/>
            <person name="Martin F.M."/>
            <person name="Grigoriev I.V."/>
            <person name="Hibbett D.S."/>
        </authorList>
    </citation>
    <scope>NUCLEOTIDE SEQUENCE [LARGE SCALE GENOMIC DNA]</scope>
    <source>
        <strain evidence="11 12">HHB12733</strain>
    </source>
</reference>
<gene>
    <name evidence="11" type="ORF">CALCODRAFT_446386</name>
</gene>
<dbReference type="GO" id="GO:0033557">
    <property type="term" value="C:Slx1-Slx4 complex"/>
    <property type="evidence" value="ECO:0007669"/>
    <property type="project" value="UniProtKB-UniRule"/>
</dbReference>
<comment type="subcellular location">
    <subcellularLocation>
        <location evidence="8">Nucleus</location>
    </subcellularLocation>
</comment>
<accession>A0A165JQP4</accession>
<evidence type="ECO:0000313" key="12">
    <source>
        <dbReference type="Proteomes" id="UP000076842"/>
    </source>
</evidence>
<evidence type="ECO:0000256" key="2">
    <source>
        <dbReference type="ARBA" id="ARBA00022759"/>
    </source>
</evidence>
<feature type="compositionally biased region" description="Low complexity" evidence="9">
    <location>
        <begin position="380"/>
        <end position="389"/>
    </location>
</feature>
<evidence type="ECO:0000256" key="9">
    <source>
        <dbReference type="SAM" id="MobiDB-lite"/>
    </source>
</evidence>
<evidence type="ECO:0000256" key="7">
    <source>
        <dbReference type="ARBA" id="ARBA00023242"/>
    </source>
</evidence>
<dbReference type="InterPro" id="IPR050381">
    <property type="entry name" value="SLX1_endonuclease"/>
</dbReference>